<protein>
    <submittedName>
        <fullName evidence="1">Uncharacterized protein</fullName>
    </submittedName>
</protein>
<evidence type="ECO:0000313" key="1">
    <source>
        <dbReference type="EMBL" id="KAK7880833.1"/>
    </source>
</evidence>
<name>A0AAW0MW39_9GOBI</name>
<gene>
    <name evidence="1" type="ORF">WMY93_032528</name>
</gene>
<keyword evidence="2" id="KW-1185">Reference proteome</keyword>
<accession>A0AAW0MW39</accession>
<proteinExistence type="predicted"/>
<dbReference type="EMBL" id="JBBPFD010000046">
    <property type="protein sequence ID" value="KAK7880833.1"/>
    <property type="molecule type" value="Genomic_DNA"/>
</dbReference>
<organism evidence="1 2">
    <name type="scientific">Mugilogobius chulae</name>
    <name type="common">yellowstripe goby</name>
    <dbReference type="NCBI Taxonomy" id="88201"/>
    <lineage>
        <taxon>Eukaryota</taxon>
        <taxon>Metazoa</taxon>
        <taxon>Chordata</taxon>
        <taxon>Craniata</taxon>
        <taxon>Vertebrata</taxon>
        <taxon>Euteleostomi</taxon>
        <taxon>Actinopterygii</taxon>
        <taxon>Neopterygii</taxon>
        <taxon>Teleostei</taxon>
        <taxon>Neoteleostei</taxon>
        <taxon>Acanthomorphata</taxon>
        <taxon>Gobiaria</taxon>
        <taxon>Gobiiformes</taxon>
        <taxon>Gobioidei</taxon>
        <taxon>Gobiidae</taxon>
        <taxon>Gobionellinae</taxon>
        <taxon>Mugilogobius</taxon>
    </lineage>
</organism>
<comment type="caution">
    <text evidence="1">The sequence shown here is derived from an EMBL/GenBank/DDBJ whole genome shotgun (WGS) entry which is preliminary data.</text>
</comment>
<evidence type="ECO:0000313" key="2">
    <source>
        <dbReference type="Proteomes" id="UP001460270"/>
    </source>
</evidence>
<reference evidence="2" key="1">
    <citation type="submission" date="2024-04" db="EMBL/GenBank/DDBJ databases">
        <title>Salinicola lusitanus LLJ914,a marine bacterium isolated from the Okinawa Trough.</title>
        <authorList>
            <person name="Li J."/>
        </authorList>
    </citation>
    <scope>NUCLEOTIDE SEQUENCE [LARGE SCALE GENOMIC DNA]</scope>
</reference>
<sequence>MALALPPDFKSQKESDHQLSEEMSIRIVQGLLGSKALIHRCLYPIWYKHPGEGRHIGHVLSCRRKPEYPEETYADTERTCKLHIERPRAALESNPGPSCYEARR</sequence>
<dbReference type="Proteomes" id="UP001460270">
    <property type="component" value="Unassembled WGS sequence"/>
</dbReference>
<dbReference type="AlphaFoldDB" id="A0AAW0MW39"/>